<dbReference type="STRING" id="30732.ENSOMEP00000010374"/>
<dbReference type="InterPro" id="IPR002035">
    <property type="entry name" value="VWF_A"/>
</dbReference>
<dbReference type="Proteomes" id="UP000261560">
    <property type="component" value="Unplaced"/>
</dbReference>
<evidence type="ECO:0000256" key="5">
    <source>
        <dbReference type="ARBA" id="ARBA00022889"/>
    </source>
</evidence>
<keyword evidence="3" id="KW-0272">Extracellular matrix</keyword>
<accession>A0A3B3BYB9</accession>
<keyword evidence="2" id="KW-0964">Secreted</keyword>
<name>A0A3B3BYB9_ORYME</name>
<evidence type="ECO:0000256" key="1">
    <source>
        <dbReference type="ARBA" id="ARBA00004498"/>
    </source>
</evidence>
<dbReference type="GeneTree" id="ENSGT00940000162889"/>
<organism evidence="8 9">
    <name type="scientific">Oryzias melastigma</name>
    <name type="common">Marine medaka</name>
    <dbReference type="NCBI Taxonomy" id="30732"/>
    <lineage>
        <taxon>Eukaryota</taxon>
        <taxon>Metazoa</taxon>
        <taxon>Chordata</taxon>
        <taxon>Craniata</taxon>
        <taxon>Vertebrata</taxon>
        <taxon>Euteleostomi</taxon>
        <taxon>Actinopterygii</taxon>
        <taxon>Neopterygii</taxon>
        <taxon>Teleostei</taxon>
        <taxon>Neoteleostei</taxon>
        <taxon>Acanthomorphata</taxon>
        <taxon>Ovalentaria</taxon>
        <taxon>Atherinomorphae</taxon>
        <taxon>Beloniformes</taxon>
        <taxon>Adrianichthyidae</taxon>
        <taxon>Oryziinae</taxon>
        <taxon>Oryzias</taxon>
    </lineage>
</organism>
<dbReference type="InterPro" id="IPR036465">
    <property type="entry name" value="vWFA_dom_sf"/>
</dbReference>
<dbReference type="PANTHER" id="PTHR24020:SF18">
    <property type="entry name" value="COLLAGEN ALPHA-1(VI) CHAIN"/>
    <property type="match status" value="1"/>
</dbReference>
<evidence type="ECO:0000259" key="7">
    <source>
        <dbReference type="PROSITE" id="PS50234"/>
    </source>
</evidence>
<sequence>MFDPDVVSSDEEYENVHQECPNPGLEGWPSPGFPETLANATLTNTTATALWEADCPVDIFFVLDTSESVALRLKAPSFYIDQIKDFTKRFIDELQDMRHRCDRVVTWNSGALHYSDDIVLVRELSDMRTQRQALKSDVDAITYIGKGTHTDCAIKRGLAELLVGGSYYEQNKYIVVVTDGHPITGYKEPCGGVQEAANEAKQHGVKVFAVAISPDQEDTRLSLIATNQNYRQNFTAADNIRSTKMQTIRSIIDIITNETKDVPSGGAKGPPGDAGGMGEMGRPGMPGEKGDIGNVGSVGDPGPVGYSGMKVKCGERGAKGFKGDKGQRGLDGTDGRKGEAGFPGLPGCKGSPGSDGQQGEPGPKGDPGPYGRKGEKGNPGRLGEPGRPGRYGALGPKGSPGPNGANGDVGERGDDVCDRGEPGRAGPPGYRGDEGPPGQEGPKGPRGIKGAPGERGPMGERGENGIPGNGTIGCNGFQGYPGQRGDPGQLVGHFWDLFHFLLIQLRWGPPGSKGAKGHRGPEGKPVRRDFVTCCKCAPVDLAFIVDSSESIGLTNFALAKDFIITVIDRLIKNHQFAVDQSTVSVVQYSGSKAQEVVRLTSNLTDFKQAVRELNWLAEATYTGEALSFALNNTISFMRKDNKVVLVLTDGRSDIIRDTVPLTTLCGKGVQVGGLGVKDYSGRQPNSEQLDSLVCKDDPKPGFSFVLEDFAELLDDNFLQNLTSKICQVLTVCLSVSFSDPTDILVMMDSSASVGQKNFEISKTFVHRLVDRFLNAERKRNVKVRVALGQYSRTARLEQELMEDMPLLSARIEKAAFENDGTNVLEAMELAVRTLRRSAAGVKKKVVLFSDGRSQGITVPVLEKRVRDLADAGIELYVIAAGSHVNEGNLRLLVSRGRQYDISYAQRHLFRVPDYPSLVRGVFYQTVTRRVSLS</sequence>
<evidence type="ECO:0000256" key="4">
    <source>
        <dbReference type="ARBA" id="ARBA00022737"/>
    </source>
</evidence>
<feature type="compositionally biased region" description="Basic and acidic residues" evidence="6">
    <location>
        <begin position="312"/>
        <end position="339"/>
    </location>
</feature>
<proteinExistence type="predicted"/>
<keyword evidence="9" id="KW-1185">Reference proteome</keyword>
<feature type="domain" description="VWFA" evidence="7">
    <location>
        <begin position="540"/>
        <end position="721"/>
    </location>
</feature>
<dbReference type="Pfam" id="PF01391">
    <property type="entry name" value="Collagen"/>
    <property type="match status" value="2"/>
</dbReference>
<dbReference type="Pfam" id="PF00092">
    <property type="entry name" value="VWA"/>
    <property type="match status" value="3"/>
</dbReference>
<dbReference type="PaxDb" id="30732-ENSOMEP00000010374"/>
<dbReference type="InterPro" id="IPR008160">
    <property type="entry name" value="Collagen"/>
</dbReference>
<evidence type="ECO:0000256" key="2">
    <source>
        <dbReference type="ARBA" id="ARBA00022525"/>
    </source>
</evidence>
<reference evidence="8" key="1">
    <citation type="submission" date="2025-08" db="UniProtKB">
        <authorList>
            <consortium name="Ensembl"/>
        </authorList>
    </citation>
    <scope>IDENTIFICATION</scope>
</reference>
<feature type="domain" description="VWFA" evidence="7">
    <location>
        <begin position="58"/>
        <end position="255"/>
    </location>
</feature>
<keyword evidence="5" id="KW-0130">Cell adhesion</keyword>
<feature type="compositionally biased region" description="Gly residues" evidence="6">
    <location>
        <begin position="266"/>
        <end position="281"/>
    </location>
</feature>
<evidence type="ECO:0000313" key="9">
    <source>
        <dbReference type="Proteomes" id="UP000261560"/>
    </source>
</evidence>
<dbReference type="FunFam" id="3.40.50.410:FF:000026">
    <property type="entry name" value="Collagen, type VI, alpha 1"/>
    <property type="match status" value="1"/>
</dbReference>
<dbReference type="GO" id="GO:0007155">
    <property type="term" value="P:cell adhesion"/>
    <property type="evidence" value="ECO:0007669"/>
    <property type="project" value="UniProtKB-KW"/>
</dbReference>
<dbReference type="Gene3D" id="3.40.50.410">
    <property type="entry name" value="von Willebrand factor, type A domain"/>
    <property type="match status" value="3"/>
</dbReference>
<dbReference type="Ensembl" id="ENSOMET00000017168.1">
    <property type="protein sequence ID" value="ENSOMEP00000010374.1"/>
    <property type="gene ID" value="ENSOMEG00000011685.1"/>
</dbReference>
<dbReference type="PROSITE" id="PS50234">
    <property type="entry name" value="VWFA"/>
    <property type="match status" value="3"/>
</dbReference>
<evidence type="ECO:0000313" key="8">
    <source>
        <dbReference type="Ensembl" id="ENSOMEP00000010374.1"/>
    </source>
</evidence>
<dbReference type="PANTHER" id="PTHR24020">
    <property type="entry name" value="COLLAGEN ALPHA"/>
    <property type="match status" value="1"/>
</dbReference>
<protein>
    <submittedName>
        <fullName evidence="8">Collagen, type VI, alpha 1</fullName>
    </submittedName>
</protein>
<feature type="region of interest" description="Disordered" evidence="6">
    <location>
        <begin position="259"/>
        <end position="470"/>
    </location>
</feature>
<evidence type="ECO:0000256" key="3">
    <source>
        <dbReference type="ARBA" id="ARBA00022530"/>
    </source>
</evidence>
<feature type="compositionally biased region" description="Basic and acidic residues" evidence="6">
    <location>
        <begin position="409"/>
        <end position="422"/>
    </location>
</feature>
<dbReference type="InterPro" id="IPR050525">
    <property type="entry name" value="ECM_Assembly_Org"/>
</dbReference>
<dbReference type="OMA" id="QEKKCPD"/>
<comment type="subcellular location">
    <subcellularLocation>
        <location evidence="1">Secreted</location>
        <location evidence="1">Extracellular space</location>
        <location evidence="1">Extracellular matrix</location>
    </subcellularLocation>
</comment>
<feature type="region of interest" description="Disordered" evidence="6">
    <location>
        <begin position="1"/>
        <end position="27"/>
    </location>
</feature>
<evidence type="ECO:0000256" key="6">
    <source>
        <dbReference type="SAM" id="MobiDB-lite"/>
    </source>
</evidence>
<feature type="domain" description="VWFA" evidence="7">
    <location>
        <begin position="742"/>
        <end position="926"/>
    </location>
</feature>
<reference evidence="8" key="2">
    <citation type="submission" date="2025-09" db="UniProtKB">
        <authorList>
            <consortium name="Ensembl"/>
        </authorList>
    </citation>
    <scope>IDENTIFICATION</scope>
</reference>
<dbReference type="SMART" id="SM00327">
    <property type="entry name" value="VWA"/>
    <property type="match status" value="3"/>
</dbReference>
<keyword evidence="4" id="KW-0677">Repeat</keyword>
<dbReference type="AlphaFoldDB" id="A0A3B3BYB9"/>
<dbReference type="SUPFAM" id="SSF53300">
    <property type="entry name" value="vWA-like"/>
    <property type="match status" value="3"/>
</dbReference>
<dbReference type="PRINTS" id="PR00453">
    <property type="entry name" value="VWFADOMAIN"/>
</dbReference>